<protein>
    <submittedName>
        <fullName evidence="3">Acetyl esterase/lipase</fullName>
    </submittedName>
</protein>
<evidence type="ECO:0000313" key="4">
    <source>
        <dbReference type="Proteomes" id="UP000199391"/>
    </source>
</evidence>
<organism evidence="3 4">
    <name type="scientific">Pseudoduganella namucuonensis</name>
    <dbReference type="NCBI Taxonomy" id="1035707"/>
    <lineage>
        <taxon>Bacteria</taxon>
        <taxon>Pseudomonadati</taxon>
        <taxon>Pseudomonadota</taxon>
        <taxon>Betaproteobacteria</taxon>
        <taxon>Burkholderiales</taxon>
        <taxon>Oxalobacteraceae</taxon>
        <taxon>Telluria group</taxon>
        <taxon>Pseudoduganella</taxon>
    </lineage>
</organism>
<keyword evidence="1" id="KW-0378">Hydrolase</keyword>
<dbReference type="SUPFAM" id="SSF53474">
    <property type="entry name" value="alpha/beta-Hydrolases"/>
    <property type="match status" value="1"/>
</dbReference>
<dbReference type="RefSeq" id="WP_177307466.1">
    <property type="nucleotide sequence ID" value="NZ_FPBO01000027.1"/>
</dbReference>
<sequence>MDFVQRMDRALRETYCAMPVLPDPLIDIAGARRAMLEMFGAARIGQLPSDAVLTEDRRIAGPAGAPDVAVRIYRPRHAGEGRPALLWIHGGGFTLGLPAQDDLFCEKIVETIGAVVVSVDYRLAPEHPFPAGTEDCYAALSWLFSEAPALGVDARRIAVGGASAGGGLAAGLALMARDKEEFKLAFQFLLCPCLDDRHVTPSSHEVTDDRTWSRAKSLQAWPAYLGERDHGGALAYAVPARASELKGLPPAYLMVGGLDLVRDEIIAYGARMIEAGVATELHVWPGGFHGFELFVPDAPISQAARAGYLNALQRALN</sequence>
<gene>
    <name evidence="3" type="ORF">SAMN05216552_102766</name>
</gene>
<name>A0A1I7LDZ4_9BURK</name>
<dbReference type="Pfam" id="PF07859">
    <property type="entry name" value="Abhydrolase_3"/>
    <property type="match status" value="1"/>
</dbReference>
<reference evidence="4" key="1">
    <citation type="submission" date="2016-10" db="EMBL/GenBank/DDBJ databases">
        <authorList>
            <person name="Varghese N."/>
            <person name="Submissions S."/>
        </authorList>
    </citation>
    <scope>NUCLEOTIDE SEQUENCE [LARGE SCALE GENOMIC DNA]</scope>
    <source>
        <strain evidence="4">CGMCC 1.11014</strain>
    </source>
</reference>
<dbReference type="GO" id="GO:0016787">
    <property type="term" value="F:hydrolase activity"/>
    <property type="evidence" value="ECO:0007669"/>
    <property type="project" value="UniProtKB-KW"/>
</dbReference>
<evidence type="ECO:0000259" key="2">
    <source>
        <dbReference type="Pfam" id="PF07859"/>
    </source>
</evidence>
<dbReference type="InterPro" id="IPR013094">
    <property type="entry name" value="AB_hydrolase_3"/>
</dbReference>
<evidence type="ECO:0000256" key="1">
    <source>
        <dbReference type="ARBA" id="ARBA00022801"/>
    </source>
</evidence>
<proteinExistence type="predicted"/>
<dbReference type="PANTHER" id="PTHR48081:SF8">
    <property type="entry name" value="ALPHA_BETA HYDROLASE FOLD-3 DOMAIN-CONTAINING PROTEIN-RELATED"/>
    <property type="match status" value="1"/>
</dbReference>
<accession>A0A1I7LDZ4</accession>
<dbReference type="Gene3D" id="3.40.50.1820">
    <property type="entry name" value="alpha/beta hydrolase"/>
    <property type="match status" value="1"/>
</dbReference>
<dbReference type="AlphaFoldDB" id="A0A1I7LDZ4"/>
<keyword evidence="4" id="KW-1185">Reference proteome</keyword>
<dbReference type="EMBL" id="FPBO01000027">
    <property type="protein sequence ID" value="SFV07887.1"/>
    <property type="molecule type" value="Genomic_DNA"/>
</dbReference>
<dbReference type="STRING" id="1035707.SAMN05216552_102766"/>
<evidence type="ECO:0000313" key="3">
    <source>
        <dbReference type="EMBL" id="SFV07887.1"/>
    </source>
</evidence>
<dbReference type="Proteomes" id="UP000199391">
    <property type="component" value="Unassembled WGS sequence"/>
</dbReference>
<feature type="domain" description="Alpha/beta hydrolase fold-3" evidence="2">
    <location>
        <begin position="85"/>
        <end position="292"/>
    </location>
</feature>
<dbReference type="PANTHER" id="PTHR48081">
    <property type="entry name" value="AB HYDROLASE SUPERFAMILY PROTEIN C4A8.06C"/>
    <property type="match status" value="1"/>
</dbReference>
<dbReference type="InterPro" id="IPR029058">
    <property type="entry name" value="AB_hydrolase_fold"/>
</dbReference>
<dbReference type="InterPro" id="IPR050300">
    <property type="entry name" value="GDXG_lipolytic_enzyme"/>
</dbReference>